<dbReference type="InterPro" id="IPR015421">
    <property type="entry name" value="PyrdxlP-dep_Trfase_major"/>
</dbReference>
<organism evidence="4">
    <name type="scientific">Lepeophtheirus salmonis</name>
    <name type="common">Salmon louse</name>
    <name type="synonym">Caligus salmonis</name>
    <dbReference type="NCBI Taxonomy" id="72036"/>
    <lineage>
        <taxon>Eukaryota</taxon>
        <taxon>Metazoa</taxon>
        <taxon>Ecdysozoa</taxon>
        <taxon>Arthropoda</taxon>
        <taxon>Crustacea</taxon>
        <taxon>Multicrustacea</taxon>
        <taxon>Hexanauplia</taxon>
        <taxon>Copepoda</taxon>
        <taxon>Siphonostomatoida</taxon>
        <taxon>Caligidae</taxon>
        <taxon>Lepeophtheirus</taxon>
    </lineage>
</organism>
<evidence type="ECO:0000313" key="4">
    <source>
        <dbReference type="EMBL" id="CDW48578.1"/>
    </source>
</evidence>
<evidence type="ECO:0000256" key="2">
    <source>
        <dbReference type="ARBA" id="ARBA00022898"/>
    </source>
</evidence>
<keyword evidence="2 3" id="KW-0663">Pyridoxal phosphate</keyword>
<comment type="similarity">
    <text evidence="1 3">Belongs to the class-III pyridoxal-phosphate-dependent aminotransferase family.</text>
</comment>
<protein>
    <submittedName>
        <fullName evidence="4">Uncharacterized protein</fullName>
    </submittedName>
</protein>
<dbReference type="InterPro" id="IPR015422">
    <property type="entry name" value="PyrdxlP-dep_Trfase_small"/>
</dbReference>
<dbReference type="PANTHER" id="PTHR45688">
    <property type="match status" value="1"/>
</dbReference>
<evidence type="ECO:0000256" key="1">
    <source>
        <dbReference type="ARBA" id="ARBA00008954"/>
    </source>
</evidence>
<name>A0A0K2VDD9_LEPSM</name>
<dbReference type="InterPro" id="IPR015424">
    <property type="entry name" value="PyrdxlP-dep_Trfase"/>
</dbReference>
<dbReference type="Pfam" id="PF00202">
    <property type="entry name" value="Aminotran_3"/>
    <property type="match status" value="1"/>
</dbReference>
<dbReference type="GO" id="GO:0008483">
    <property type="term" value="F:transaminase activity"/>
    <property type="evidence" value="ECO:0007669"/>
    <property type="project" value="InterPro"/>
</dbReference>
<dbReference type="InterPro" id="IPR005814">
    <property type="entry name" value="Aminotrans_3"/>
</dbReference>
<accession>A0A0K2VDD9</accession>
<dbReference type="PROSITE" id="PS00600">
    <property type="entry name" value="AA_TRANSFER_CLASS_3"/>
    <property type="match status" value="1"/>
</dbReference>
<reference evidence="4" key="1">
    <citation type="submission" date="2014-05" db="EMBL/GenBank/DDBJ databases">
        <authorList>
            <person name="Chronopoulou M."/>
        </authorList>
    </citation>
    <scope>NUCLEOTIDE SEQUENCE</scope>
    <source>
        <tissue evidence="4">Whole organism</tissue>
    </source>
</reference>
<dbReference type="Gene3D" id="3.40.640.10">
    <property type="entry name" value="Type I PLP-dependent aspartate aminotransferase-like (Major domain)"/>
    <property type="match status" value="1"/>
</dbReference>
<dbReference type="OrthoDB" id="10261433at2759"/>
<dbReference type="PIRSF" id="PIRSF000521">
    <property type="entry name" value="Transaminase_4ab_Lys_Orn"/>
    <property type="match status" value="1"/>
</dbReference>
<dbReference type="GO" id="GO:0030170">
    <property type="term" value="F:pyridoxal phosphate binding"/>
    <property type="evidence" value="ECO:0007669"/>
    <property type="project" value="InterPro"/>
</dbReference>
<dbReference type="SUPFAM" id="SSF53383">
    <property type="entry name" value="PLP-dependent transferases"/>
    <property type="match status" value="1"/>
</dbReference>
<proteinExistence type="inferred from homology"/>
<dbReference type="GO" id="GO:0005739">
    <property type="term" value="C:mitochondrion"/>
    <property type="evidence" value="ECO:0007669"/>
    <property type="project" value="TreeGrafter"/>
</dbReference>
<dbReference type="InterPro" id="IPR049704">
    <property type="entry name" value="Aminotrans_3_PPA_site"/>
</dbReference>
<dbReference type="CDD" id="cd00610">
    <property type="entry name" value="OAT_like"/>
    <property type="match status" value="1"/>
</dbReference>
<dbReference type="AlphaFoldDB" id="A0A0K2VDD9"/>
<sequence length="426" mass="48136">MPLPYDIKDVIEEQIPFSQTMNLRKRHIGPSCELFFRSDPIKIIRGQGQYLYSERNEEFLDSINNVCHVGHCHPDVVRAGQNQMAILNTNSRFLHDNLVLYAKKLTSKFPEKLEIVFFVNSGSEANDLALRLSKSHTQSEEVIALEHAYHGNVRSLIEISPYKFAKGYTPPSTVHIVPVPDTYRGKYRNDKYTEEECANHYANEIKTVIDSLENEGKKLGCFIAESLQSCGGQVIYPQGYLRKVYDHVHENGGVVIADEVQVGFGRVGSSWWAFETQGSDLVPDIVTLGKPMGNGHPVAAVVTTKEIADSFCSREKEYFNTFGGNPVSCAISNAVLDVIEKENLMKKAQENGDHLITEFKKLSQKYDIIGDVRGWGMFVGVDLVKDRTTREAHTSPAKFMVQRLREEKILAQYDGPYCNVLKFKHH</sequence>
<dbReference type="Gene3D" id="3.90.1150.10">
    <property type="entry name" value="Aspartate Aminotransferase, domain 1"/>
    <property type="match status" value="1"/>
</dbReference>
<dbReference type="PANTHER" id="PTHR45688:SF13">
    <property type="entry name" value="ALANINE--GLYOXYLATE AMINOTRANSFERASE 2-LIKE"/>
    <property type="match status" value="1"/>
</dbReference>
<dbReference type="EMBL" id="HACA01031217">
    <property type="protein sequence ID" value="CDW48578.1"/>
    <property type="molecule type" value="Transcribed_RNA"/>
</dbReference>
<evidence type="ECO:0000256" key="3">
    <source>
        <dbReference type="RuleBase" id="RU003560"/>
    </source>
</evidence>